<feature type="compositionally biased region" description="Low complexity" evidence="1">
    <location>
        <begin position="648"/>
        <end position="659"/>
    </location>
</feature>
<feature type="compositionally biased region" description="Basic and acidic residues" evidence="1">
    <location>
        <begin position="604"/>
        <end position="619"/>
    </location>
</feature>
<feature type="compositionally biased region" description="Polar residues" evidence="1">
    <location>
        <begin position="694"/>
        <end position="704"/>
    </location>
</feature>
<feature type="region of interest" description="Disordered" evidence="1">
    <location>
        <begin position="406"/>
        <end position="453"/>
    </location>
</feature>
<feature type="region of interest" description="Disordered" evidence="1">
    <location>
        <begin position="140"/>
        <end position="193"/>
    </location>
</feature>
<gene>
    <name evidence="2" type="ORF">GYMLUDRAFT_84372</name>
</gene>
<evidence type="ECO:0000313" key="3">
    <source>
        <dbReference type="Proteomes" id="UP000053593"/>
    </source>
</evidence>
<keyword evidence="3" id="KW-1185">Reference proteome</keyword>
<feature type="compositionally biased region" description="Basic and acidic residues" evidence="1">
    <location>
        <begin position="269"/>
        <end position="282"/>
    </location>
</feature>
<feature type="region of interest" description="Disordered" evidence="1">
    <location>
        <begin position="685"/>
        <end position="776"/>
    </location>
</feature>
<dbReference type="EMBL" id="KN834767">
    <property type="protein sequence ID" value="KIK62430.1"/>
    <property type="molecule type" value="Genomic_DNA"/>
</dbReference>
<feature type="compositionally biased region" description="Basic and acidic residues" evidence="1">
    <location>
        <begin position="515"/>
        <end position="528"/>
    </location>
</feature>
<feature type="region of interest" description="Disordered" evidence="1">
    <location>
        <begin position="648"/>
        <end position="670"/>
    </location>
</feature>
<protein>
    <submittedName>
        <fullName evidence="2">Uncharacterized protein</fullName>
    </submittedName>
</protein>
<feature type="region of interest" description="Disordered" evidence="1">
    <location>
        <begin position="474"/>
        <end position="538"/>
    </location>
</feature>
<feature type="region of interest" description="Disordered" evidence="1">
    <location>
        <begin position="604"/>
        <end position="625"/>
    </location>
</feature>
<proteinExistence type="predicted"/>
<dbReference type="OrthoDB" id="3260134at2759"/>
<dbReference type="Proteomes" id="UP000053593">
    <property type="component" value="Unassembled WGS sequence"/>
</dbReference>
<evidence type="ECO:0000256" key="1">
    <source>
        <dbReference type="SAM" id="MobiDB-lite"/>
    </source>
</evidence>
<organism evidence="2 3">
    <name type="scientific">Collybiopsis luxurians FD-317 M1</name>
    <dbReference type="NCBI Taxonomy" id="944289"/>
    <lineage>
        <taxon>Eukaryota</taxon>
        <taxon>Fungi</taxon>
        <taxon>Dikarya</taxon>
        <taxon>Basidiomycota</taxon>
        <taxon>Agaricomycotina</taxon>
        <taxon>Agaricomycetes</taxon>
        <taxon>Agaricomycetidae</taxon>
        <taxon>Agaricales</taxon>
        <taxon>Marasmiineae</taxon>
        <taxon>Omphalotaceae</taxon>
        <taxon>Collybiopsis</taxon>
        <taxon>Collybiopsis luxurians</taxon>
    </lineage>
</organism>
<evidence type="ECO:0000313" key="2">
    <source>
        <dbReference type="EMBL" id="KIK62430.1"/>
    </source>
</evidence>
<accession>A0A0D0BF57</accession>
<feature type="compositionally biased region" description="Basic residues" evidence="1">
    <location>
        <begin position="144"/>
        <end position="154"/>
    </location>
</feature>
<feature type="compositionally biased region" description="Polar residues" evidence="1">
    <location>
        <begin position="208"/>
        <end position="217"/>
    </location>
</feature>
<feature type="compositionally biased region" description="Polar residues" evidence="1">
    <location>
        <begin position="406"/>
        <end position="423"/>
    </location>
</feature>
<feature type="compositionally biased region" description="Polar residues" evidence="1">
    <location>
        <begin position="247"/>
        <end position="264"/>
    </location>
</feature>
<name>A0A0D0BF57_9AGAR</name>
<dbReference type="AlphaFoldDB" id="A0A0D0BF57"/>
<feature type="region of interest" description="Disordered" evidence="1">
    <location>
        <begin position="208"/>
        <end position="302"/>
    </location>
</feature>
<reference evidence="2 3" key="1">
    <citation type="submission" date="2014-04" db="EMBL/GenBank/DDBJ databases">
        <title>Evolutionary Origins and Diversification of the Mycorrhizal Mutualists.</title>
        <authorList>
            <consortium name="DOE Joint Genome Institute"/>
            <consortium name="Mycorrhizal Genomics Consortium"/>
            <person name="Kohler A."/>
            <person name="Kuo A."/>
            <person name="Nagy L.G."/>
            <person name="Floudas D."/>
            <person name="Copeland A."/>
            <person name="Barry K.W."/>
            <person name="Cichocki N."/>
            <person name="Veneault-Fourrey C."/>
            <person name="LaButti K."/>
            <person name="Lindquist E.A."/>
            <person name="Lipzen A."/>
            <person name="Lundell T."/>
            <person name="Morin E."/>
            <person name="Murat C."/>
            <person name="Riley R."/>
            <person name="Ohm R."/>
            <person name="Sun H."/>
            <person name="Tunlid A."/>
            <person name="Henrissat B."/>
            <person name="Grigoriev I.V."/>
            <person name="Hibbett D.S."/>
            <person name="Martin F."/>
        </authorList>
    </citation>
    <scope>NUCLEOTIDE SEQUENCE [LARGE SCALE GENOMIC DNA]</scope>
    <source>
        <strain evidence="2 3">FD-317 M1</strain>
    </source>
</reference>
<feature type="compositionally biased region" description="Basic and acidic residues" evidence="1">
    <location>
        <begin position="430"/>
        <end position="445"/>
    </location>
</feature>
<sequence length="967" mass="106236">MAGANFTGGRRNKAVARVKDSVGRAQKQHFCAQKLKLKLAGRRVEEERSAPKYSISDIQLAHARQNSTNANDQSVVGYIPAPIRVSPCTPESRLRLSKFSESASSSATGRSSKVLQALDTLEPLSLRAAMDQVLSIPNLAGLSKRPRPSMRRQRSSSSPCAREETRKRRRTAEIETGSPLMRPSSVNAKFGDNTDLDLIGQRTYSDFGSSLADSQFTPARGRGGENQEYSSDTSQQESWTVYPRANVKSNVTLSSSHRSWQSSDPPHPNVKDASSHHEDDPNYRSSLALENSGGHNLGSVTADSPQTNIFDYEDPWTAIGVLLGIEKPPNTPLKKRDIRKVLAEIQTPLPTPKADAQQEAPLKLPTSIRAKNANWDAESDPFKIFSPNNRHQSVLPGLLHSLIPYNSSEVSSRPPSTHSQANRLSPRISDSTRRSFSDHGLKDTDDLVGNRPTLQSYRIDTSLSTPRSSRARFISLDQGPCYDEGEVAPINSDSHYPPYQATTQSSSPLFGNRTSSDDGEAHDQRGEEASDSNTACDGHVRYRSSLPFRLSQENQDFQTDDGDGAITEIFHDDAFTPMKFALPSSGELGPTSGHFDGVYEDFAGPRHWNDSPQAPEKRPPRSTGFRYHYMSTYGEDIVTPTARFVTPQQSTATATPPAYHAHHPADSSPPIIQSTIENMLICISDSASDDDSSGQKTQRTQRYSSPAMRALNSSSQPQFQKEPLAPTSLFSPLGSGSTASLDPRAKLSTKLDMSLHGRSLRSRYGRPVSRVSTPTTSKFLTSLTAASANATQARTPARRIQPSPFRSNLGFNALQTMQTTQASPQVQLSRLSPVLRSLPSESSGSRREMVSRKLESDTRCISSVQEGRQVLDSQSDLRKVEQMLTMPVPSLSINVTKEHADKELDALETSDPNKIDGPTERYIVDRADTSRFGHRPEIRTAIPTKTNTRAMTLLKLFDDDDIASDSD</sequence>
<feature type="compositionally biased region" description="Polar residues" evidence="1">
    <location>
        <begin position="500"/>
        <end position="514"/>
    </location>
</feature>
<feature type="compositionally biased region" description="Polar residues" evidence="1">
    <location>
        <begin position="227"/>
        <end position="239"/>
    </location>
</feature>
<dbReference type="HOGENOM" id="CLU_306296_0_0_1"/>
<feature type="compositionally biased region" description="Polar residues" evidence="1">
    <location>
        <begin position="728"/>
        <end position="740"/>
    </location>
</feature>